<feature type="region of interest" description="Disordered" evidence="7">
    <location>
        <begin position="140"/>
        <end position="175"/>
    </location>
</feature>
<evidence type="ECO:0000256" key="2">
    <source>
        <dbReference type="ARBA" id="ARBA00022475"/>
    </source>
</evidence>
<dbReference type="EMBL" id="JAGIQL010000088">
    <property type="protein sequence ID" value="MBP0459846.1"/>
    <property type="molecule type" value="Genomic_DNA"/>
</dbReference>
<evidence type="ECO:0000256" key="3">
    <source>
        <dbReference type="ARBA" id="ARBA00022692"/>
    </source>
</evidence>
<comment type="subcellular location">
    <subcellularLocation>
        <location evidence="1">Cell membrane</location>
        <topology evidence="1">Multi-pass membrane protein</topology>
    </subcellularLocation>
</comment>
<proteinExistence type="inferred from homology"/>
<feature type="transmembrane region" description="Helical" evidence="8">
    <location>
        <begin position="466"/>
        <end position="488"/>
    </location>
</feature>
<dbReference type="RefSeq" id="WP_209341995.1">
    <property type="nucleotide sequence ID" value="NZ_JAGIQL010000088.1"/>
</dbReference>
<evidence type="ECO:0000256" key="7">
    <source>
        <dbReference type="SAM" id="MobiDB-lite"/>
    </source>
</evidence>
<evidence type="ECO:0000256" key="4">
    <source>
        <dbReference type="ARBA" id="ARBA00022989"/>
    </source>
</evidence>
<dbReference type="InterPro" id="IPR003838">
    <property type="entry name" value="ABC3_permease_C"/>
</dbReference>
<feature type="compositionally biased region" description="Low complexity" evidence="7">
    <location>
        <begin position="66"/>
        <end position="83"/>
    </location>
</feature>
<dbReference type="GO" id="GO:0005886">
    <property type="term" value="C:plasma membrane"/>
    <property type="evidence" value="ECO:0007669"/>
    <property type="project" value="UniProtKB-SubCell"/>
</dbReference>
<accession>A0A940RX15</accession>
<dbReference type="AlphaFoldDB" id="A0A940RX15"/>
<feature type="domain" description="MacB-like periplasmic core" evidence="10">
    <location>
        <begin position="19"/>
        <end position="302"/>
    </location>
</feature>
<evidence type="ECO:0000256" key="8">
    <source>
        <dbReference type="SAM" id="Phobius"/>
    </source>
</evidence>
<evidence type="ECO:0000256" key="6">
    <source>
        <dbReference type="ARBA" id="ARBA00038076"/>
    </source>
</evidence>
<sequence>MFVTYLRRELRRRRRAALVIASGLALGIALVIVVSSVTSGMNKAQDKVLQSLYGLGTDMTVTKAASPPSSGSGSSGRPKFSFKGQDKDDDSTQSTDRVMVQGFQTLADTTVTKVKGQHGVASAVGGLSLNVLKVNGQFKRGQVAPGQGGAGQPGRGSNGGSGGSGGSAGGGQVQGGGASFDVDSYTVYGTDVTDSTLGPLTSSKLTKGRTFKTSETNADVALVDSSYAKQKSLAVGKTLTVHGTKFKVIGIATADSGDAAADVYIPLKKAQTLADTKAKVTTVYVKASDSQQIDAVKSAIRKNVPGTTVTTSADLASTVSGSLSTASGLASDVGRWLSIAVLVAAFLVAGLLTSSAVRRRVREFGTLKALGWKSGRVTRQVMGEALVNGLMGGVLGIVLGLVGAYVVSAISPTLTAQLAGGSGGSGGGGGFGGNGGGFGGGGAGGPGGPGRQLAAKAVQVSLTAPVSLSVIAVAVGLAVAGGLIAGGFGGWRASRLRPADALRRIE</sequence>
<keyword evidence="12" id="KW-1185">Reference proteome</keyword>
<evidence type="ECO:0000313" key="12">
    <source>
        <dbReference type="Proteomes" id="UP000670475"/>
    </source>
</evidence>
<name>A0A940RX15_9ACTN</name>
<evidence type="ECO:0000256" key="1">
    <source>
        <dbReference type="ARBA" id="ARBA00004651"/>
    </source>
</evidence>
<keyword evidence="5 8" id="KW-0472">Membrane</keyword>
<keyword evidence="3 8" id="KW-0812">Transmembrane</keyword>
<dbReference type="PANTHER" id="PTHR30572:SF4">
    <property type="entry name" value="ABC TRANSPORTER PERMEASE YTRF"/>
    <property type="match status" value="1"/>
</dbReference>
<feature type="transmembrane region" description="Helical" evidence="8">
    <location>
        <begin position="16"/>
        <end position="37"/>
    </location>
</feature>
<evidence type="ECO:0000259" key="10">
    <source>
        <dbReference type="Pfam" id="PF12704"/>
    </source>
</evidence>
<protein>
    <submittedName>
        <fullName evidence="11">ABC transporter permease</fullName>
    </submittedName>
</protein>
<gene>
    <name evidence="11" type="ORF">JFN87_20455</name>
</gene>
<comment type="similarity">
    <text evidence="6">Belongs to the ABC-4 integral membrane protein family.</text>
</comment>
<dbReference type="InterPro" id="IPR025857">
    <property type="entry name" value="MacB_PCD"/>
</dbReference>
<keyword evidence="2" id="KW-1003">Cell membrane</keyword>
<feature type="compositionally biased region" description="Gly residues" evidence="7">
    <location>
        <begin position="146"/>
        <end position="175"/>
    </location>
</feature>
<organism evidence="11 12">
    <name type="scientific">Streptomyces montanisoli</name>
    <dbReference type="NCBI Taxonomy" id="2798581"/>
    <lineage>
        <taxon>Bacteria</taxon>
        <taxon>Bacillati</taxon>
        <taxon>Actinomycetota</taxon>
        <taxon>Actinomycetes</taxon>
        <taxon>Kitasatosporales</taxon>
        <taxon>Streptomycetaceae</taxon>
        <taxon>Streptomyces</taxon>
    </lineage>
</organism>
<dbReference type="PANTHER" id="PTHR30572">
    <property type="entry name" value="MEMBRANE COMPONENT OF TRANSPORTER-RELATED"/>
    <property type="match status" value="1"/>
</dbReference>
<dbReference type="Pfam" id="PF12704">
    <property type="entry name" value="MacB_PCD"/>
    <property type="match status" value="1"/>
</dbReference>
<feature type="region of interest" description="Disordered" evidence="7">
    <location>
        <begin position="62"/>
        <end position="94"/>
    </location>
</feature>
<feature type="transmembrane region" description="Helical" evidence="8">
    <location>
        <begin position="333"/>
        <end position="352"/>
    </location>
</feature>
<feature type="domain" description="ABC3 transporter permease C-terminal" evidence="9">
    <location>
        <begin position="338"/>
        <end position="409"/>
    </location>
</feature>
<reference evidence="11" key="1">
    <citation type="submission" date="2021-03" db="EMBL/GenBank/DDBJ databases">
        <title>Whole genome sequence of Streptomyces bomunensis MMS17-BM035.</title>
        <authorList>
            <person name="Lee J.H."/>
        </authorList>
    </citation>
    <scope>NUCLEOTIDE SEQUENCE</scope>
    <source>
        <strain evidence="11">MMS17-BM035</strain>
    </source>
</reference>
<evidence type="ECO:0000313" key="11">
    <source>
        <dbReference type="EMBL" id="MBP0459846.1"/>
    </source>
</evidence>
<dbReference type="GO" id="GO:0022857">
    <property type="term" value="F:transmembrane transporter activity"/>
    <property type="evidence" value="ECO:0007669"/>
    <property type="project" value="TreeGrafter"/>
</dbReference>
<dbReference type="Pfam" id="PF02687">
    <property type="entry name" value="FtsX"/>
    <property type="match status" value="1"/>
</dbReference>
<evidence type="ECO:0000256" key="5">
    <source>
        <dbReference type="ARBA" id="ARBA00023136"/>
    </source>
</evidence>
<dbReference type="Proteomes" id="UP000670475">
    <property type="component" value="Unassembled WGS sequence"/>
</dbReference>
<dbReference type="InterPro" id="IPR050250">
    <property type="entry name" value="Macrolide_Exporter_MacB"/>
</dbReference>
<comment type="caution">
    <text evidence="11">The sequence shown here is derived from an EMBL/GenBank/DDBJ whole genome shotgun (WGS) entry which is preliminary data.</text>
</comment>
<keyword evidence="4 8" id="KW-1133">Transmembrane helix</keyword>
<evidence type="ECO:0000259" key="9">
    <source>
        <dbReference type="Pfam" id="PF02687"/>
    </source>
</evidence>
<feature type="transmembrane region" description="Helical" evidence="8">
    <location>
        <begin position="385"/>
        <end position="407"/>
    </location>
</feature>